<dbReference type="RefSeq" id="XP_025526024.1">
    <property type="nucleotide sequence ID" value="XM_025673755.1"/>
</dbReference>
<proteinExistence type="predicted"/>
<dbReference type="EMBL" id="KZ824806">
    <property type="protein sequence ID" value="RAH80130.1"/>
    <property type="molecule type" value="Genomic_DNA"/>
</dbReference>
<dbReference type="AlphaFoldDB" id="A0A8T8WWX5"/>
<sequence>MSRPSTLLMIITKAHGLTPWESWRLSVSRGWLADERLSPPQNHSPPQTTARSLARRPRPWVIRIVPEHPGRLAYGDGIGDPRRKMNIFFPSHTGTTRQRRPGRSQHVNIYVIENTFTSFHYSFRFGESP</sequence>
<reference evidence="2 3" key="1">
    <citation type="submission" date="2018-02" db="EMBL/GenBank/DDBJ databases">
        <title>The genomes of Aspergillus section Nigri reveals drivers in fungal speciation.</title>
        <authorList>
            <consortium name="DOE Joint Genome Institute"/>
            <person name="Vesth T.C."/>
            <person name="Nybo J."/>
            <person name="Theobald S."/>
            <person name="Brandl J."/>
            <person name="Frisvad J.C."/>
            <person name="Nielsen K.F."/>
            <person name="Lyhne E.K."/>
            <person name="Kogle M.E."/>
            <person name="Kuo A."/>
            <person name="Riley R."/>
            <person name="Clum A."/>
            <person name="Nolan M."/>
            <person name="Lipzen A."/>
            <person name="Salamov A."/>
            <person name="Henrissat B."/>
            <person name="Wiebenga A."/>
            <person name="De vries R.P."/>
            <person name="Grigoriev I.V."/>
            <person name="Mortensen U.H."/>
            <person name="Andersen M.R."/>
            <person name="Baker S.E."/>
        </authorList>
    </citation>
    <scope>NUCLEOTIDE SEQUENCE [LARGE SCALE GENOMIC DNA]</scope>
    <source>
        <strain evidence="2 3">CBS 114.51</strain>
    </source>
</reference>
<name>A0A8T8WWX5_ASPJA</name>
<keyword evidence="3" id="KW-1185">Reference proteome</keyword>
<evidence type="ECO:0000313" key="3">
    <source>
        <dbReference type="Proteomes" id="UP000249497"/>
    </source>
</evidence>
<protein>
    <submittedName>
        <fullName evidence="2">Uncharacterized protein</fullName>
    </submittedName>
</protein>
<accession>A0A8T8WWX5</accession>
<dbReference type="GeneID" id="37177447"/>
<gene>
    <name evidence="2" type="ORF">BO86DRAFT_401126</name>
</gene>
<evidence type="ECO:0000313" key="2">
    <source>
        <dbReference type="EMBL" id="RAH80130.1"/>
    </source>
</evidence>
<feature type="compositionally biased region" description="Polar residues" evidence="1">
    <location>
        <begin position="39"/>
        <end position="51"/>
    </location>
</feature>
<dbReference type="Proteomes" id="UP000249497">
    <property type="component" value="Unassembled WGS sequence"/>
</dbReference>
<feature type="region of interest" description="Disordered" evidence="1">
    <location>
        <begin position="35"/>
        <end position="54"/>
    </location>
</feature>
<organism evidence="2 3">
    <name type="scientific">Aspergillus japonicus CBS 114.51</name>
    <dbReference type="NCBI Taxonomy" id="1448312"/>
    <lineage>
        <taxon>Eukaryota</taxon>
        <taxon>Fungi</taxon>
        <taxon>Dikarya</taxon>
        <taxon>Ascomycota</taxon>
        <taxon>Pezizomycotina</taxon>
        <taxon>Eurotiomycetes</taxon>
        <taxon>Eurotiomycetidae</taxon>
        <taxon>Eurotiales</taxon>
        <taxon>Aspergillaceae</taxon>
        <taxon>Aspergillus</taxon>
        <taxon>Aspergillus subgen. Circumdati</taxon>
    </lineage>
</organism>
<evidence type="ECO:0000256" key="1">
    <source>
        <dbReference type="SAM" id="MobiDB-lite"/>
    </source>
</evidence>